<dbReference type="Proteomes" id="UP000317421">
    <property type="component" value="Unassembled WGS sequence"/>
</dbReference>
<accession>A0A5C6AAK5</accession>
<name>A0A5C6AAK5_9BACT</name>
<dbReference type="Gene3D" id="3.40.630.30">
    <property type="match status" value="1"/>
</dbReference>
<evidence type="ECO:0000313" key="4">
    <source>
        <dbReference type="EMBL" id="TWT96081.1"/>
    </source>
</evidence>
<dbReference type="AlphaFoldDB" id="A0A5C6AAK5"/>
<gene>
    <name evidence="4" type="ORF">Pla108_31630</name>
</gene>
<dbReference type="InterPro" id="IPR000182">
    <property type="entry name" value="GNAT_dom"/>
</dbReference>
<sequence length="184" mass="20600">MGVTYYKRFRMEADLRRDWRRPALPAGYRYARWSADRLLEHAEAKFHAFHAEIDAGVFPCLADEDGCLRLMEEIASKPGFLPEATWLVEYVDAPGPPEPIGTIQGVRITPRYGSIQNVGVTPWGRGRGIGRALVMAALEGFGEVGLQRATLEVTATNTPAVAMYESLGFRRVRTSYRAVEFDYA</sequence>
<feature type="domain" description="N-acetyltransferase" evidence="3">
    <location>
        <begin position="37"/>
        <end position="184"/>
    </location>
</feature>
<organism evidence="4 5">
    <name type="scientific">Botrimarina colliarenosi</name>
    <dbReference type="NCBI Taxonomy" id="2528001"/>
    <lineage>
        <taxon>Bacteria</taxon>
        <taxon>Pseudomonadati</taxon>
        <taxon>Planctomycetota</taxon>
        <taxon>Planctomycetia</taxon>
        <taxon>Pirellulales</taxon>
        <taxon>Lacipirellulaceae</taxon>
        <taxon>Botrimarina</taxon>
    </lineage>
</organism>
<evidence type="ECO:0000313" key="5">
    <source>
        <dbReference type="Proteomes" id="UP000317421"/>
    </source>
</evidence>
<protein>
    <submittedName>
        <fullName evidence="4">Putative acetyltransferase</fullName>
    </submittedName>
</protein>
<dbReference type="GO" id="GO:0016747">
    <property type="term" value="F:acyltransferase activity, transferring groups other than amino-acyl groups"/>
    <property type="evidence" value="ECO:0007669"/>
    <property type="project" value="InterPro"/>
</dbReference>
<keyword evidence="1 4" id="KW-0808">Transferase</keyword>
<dbReference type="OrthoDB" id="273614at2"/>
<dbReference type="SUPFAM" id="SSF55729">
    <property type="entry name" value="Acyl-CoA N-acyltransferases (Nat)"/>
    <property type="match status" value="1"/>
</dbReference>
<evidence type="ECO:0000256" key="2">
    <source>
        <dbReference type="ARBA" id="ARBA00023315"/>
    </source>
</evidence>
<comment type="caution">
    <text evidence="4">The sequence shown here is derived from an EMBL/GenBank/DDBJ whole genome shotgun (WGS) entry which is preliminary data.</text>
</comment>
<proteinExistence type="predicted"/>
<dbReference type="RefSeq" id="WP_146445868.1">
    <property type="nucleotide sequence ID" value="NZ_SJPR01000004.1"/>
</dbReference>
<dbReference type="InterPro" id="IPR016181">
    <property type="entry name" value="Acyl_CoA_acyltransferase"/>
</dbReference>
<keyword evidence="5" id="KW-1185">Reference proteome</keyword>
<keyword evidence="2" id="KW-0012">Acyltransferase</keyword>
<evidence type="ECO:0000256" key="1">
    <source>
        <dbReference type="ARBA" id="ARBA00022679"/>
    </source>
</evidence>
<reference evidence="4 5" key="1">
    <citation type="submission" date="2019-02" db="EMBL/GenBank/DDBJ databases">
        <title>Deep-cultivation of Planctomycetes and their phenomic and genomic characterization uncovers novel biology.</title>
        <authorList>
            <person name="Wiegand S."/>
            <person name="Jogler M."/>
            <person name="Boedeker C."/>
            <person name="Pinto D."/>
            <person name="Vollmers J."/>
            <person name="Rivas-Marin E."/>
            <person name="Kohn T."/>
            <person name="Peeters S.H."/>
            <person name="Heuer A."/>
            <person name="Rast P."/>
            <person name="Oberbeckmann S."/>
            <person name="Bunk B."/>
            <person name="Jeske O."/>
            <person name="Meyerdierks A."/>
            <person name="Storesund J.E."/>
            <person name="Kallscheuer N."/>
            <person name="Luecker S."/>
            <person name="Lage O.M."/>
            <person name="Pohl T."/>
            <person name="Merkel B.J."/>
            <person name="Hornburger P."/>
            <person name="Mueller R.-W."/>
            <person name="Bruemmer F."/>
            <person name="Labrenz M."/>
            <person name="Spormann A.M."/>
            <person name="Op Den Camp H."/>
            <person name="Overmann J."/>
            <person name="Amann R."/>
            <person name="Jetten M.S.M."/>
            <person name="Mascher T."/>
            <person name="Medema M.H."/>
            <person name="Devos D.P."/>
            <person name="Kaster A.-K."/>
            <person name="Ovreas L."/>
            <person name="Rohde M."/>
            <person name="Galperin M.Y."/>
            <person name="Jogler C."/>
        </authorList>
    </citation>
    <scope>NUCLEOTIDE SEQUENCE [LARGE SCALE GENOMIC DNA]</scope>
    <source>
        <strain evidence="4 5">Pla108</strain>
    </source>
</reference>
<dbReference type="PROSITE" id="PS51186">
    <property type="entry name" value="GNAT"/>
    <property type="match status" value="1"/>
</dbReference>
<dbReference type="InterPro" id="IPR050832">
    <property type="entry name" value="Bact_Acetyltransf"/>
</dbReference>
<dbReference type="CDD" id="cd04301">
    <property type="entry name" value="NAT_SF"/>
    <property type="match status" value="1"/>
</dbReference>
<dbReference type="PANTHER" id="PTHR43877">
    <property type="entry name" value="AMINOALKYLPHOSPHONATE N-ACETYLTRANSFERASE-RELATED-RELATED"/>
    <property type="match status" value="1"/>
</dbReference>
<dbReference type="Pfam" id="PF00583">
    <property type="entry name" value="Acetyltransf_1"/>
    <property type="match status" value="1"/>
</dbReference>
<dbReference type="EMBL" id="SJPR01000004">
    <property type="protein sequence ID" value="TWT96081.1"/>
    <property type="molecule type" value="Genomic_DNA"/>
</dbReference>
<evidence type="ECO:0000259" key="3">
    <source>
        <dbReference type="PROSITE" id="PS51186"/>
    </source>
</evidence>